<keyword evidence="6" id="KW-1185">Reference proteome</keyword>
<protein>
    <recommendedName>
        <fullName evidence="4">Phage tail tape measure protein domain-containing protein</fullName>
    </recommendedName>
</protein>
<feature type="transmembrane region" description="Helical" evidence="3">
    <location>
        <begin position="39"/>
        <end position="61"/>
    </location>
</feature>
<dbReference type="AlphaFoldDB" id="A0A2Z4J6N6"/>
<dbReference type="PANTHER" id="PTHR37813">
    <property type="entry name" value="FELS-2 PROPHAGE PROTEIN"/>
    <property type="match status" value="1"/>
</dbReference>
<evidence type="ECO:0000256" key="1">
    <source>
        <dbReference type="ARBA" id="ARBA00022612"/>
    </source>
</evidence>
<accession>A0A2Z4J6N6</accession>
<evidence type="ECO:0000259" key="4">
    <source>
        <dbReference type="Pfam" id="PF10145"/>
    </source>
</evidence>
<gene>
    <name evidence="5" type="ORF">DN051_32350</name>
</gene>
<reference evidence="5 6" key="1">
    <citation type="journal article" date="2019" name="Int. J. Syst. Evol. Microbiol.">
        <title>Streptomyces cadmiisoli sp. nov., a novel actinomycete isolated from cadmium-contaminated soil.</title>
        <authorList>
            <person name="Li K."/>
            <person name="Tang X."/>
            <person name="Zhao J."/>
            <person name="Guo Y."/>
            <person name="Tang Y."/>
            <person name="Gao J."/>
        </authorList>
    </citation>
    <scope>NUCLEOTIDE SEQUENCE [LARGE SCALE GENOMIC DNA]</scope>
    <source>
        <strain evidence="5 6">ZFG47</strain>
    </source>
</reference>
<keyword evidence="3" id="KW-0472">Membrane</keyword>
<evidence type="ECO:0000256" key="3">
    <source>
        <dbReference type="SAM" id="Phobius"/>
    </source>
</evidence>
<feature type="coiled-coil region" evidence="2">
    <location>
        <begin position="678"/>
        <end position="705"/>
    </location>
</feature>
<keyword evidence="3" id="KW-1133">Transmembrane helix</keyword>
<evidence type="ECO:0000256" key="2">
    <source>
        <dbReference type="SAM" id="Coils"/>
    </source>
</evidence>
<dbReference type="Pfam" id="PF10145">
    <property type="entry name" value="PhageMin_Tail"/>
    <property type="match status" value="1"/>
</dbReference>
<organism evidence="5 6">
    <name type="scientific">Streptomyces cadmiisoli</name>
    <dbReference type="NCBI Taxonomy" id="2184053"/>
    <lineage>
        <taxon>Bacteria</taxon>
        <taxon>Bacillati</taxon>
        <taxon>Actinomycetota</taxon>
        <taxon>Actinomycetes</taxon>
        <taxon>Kitasatosporales</taxon>
        <taxon>Streptomycetaceae</taxon>
        <taxon>Streptomyces</taxon>
        <taxon>Streptomyces aurantiacus group</taxon>
    </lineage>
</organism>
<name>A0A2Z4J6N6_9ACTN</name>
<keyword evidence="1" id="KW-1188">Viral release from host cell</keyword>
<dbReference type="InterPro" id="IPR010090">
    <property type="entry name" value="Phage_tape_meas"/>
</dbReference>
<evidence type="ECO:0000313" key="5">
    <source>
        <dbReference type="EMBL" id="AWW40791.1"/>
    </source>
</evidence>
<dbReference type="EMBL" id="CP030073">
    <property type="protein sequence ID" value="AWW40791.1"/>
    <property type="molecule type" value="Genomic_DNA"/>
</dbReference>
<dbReference type="KEGG" id="scad:DN051_32350"/>
<sequence>MTRDISGRLRDAQGRFAAAGAETGEAGGAAIETGTQGRLAGLGAVLAGIAAAAGALFVGALTEAMEQERIVDKLQAQLGTTEEAAKEAGESAGHLYANAVSDTFEEAANAIKSTMQSGILPPDASQEQLEEIATKAQDVAKVFDQDLGGVTNAVAQLMRTGLAKDADEAFDVITRGFQTGANKADDFLDTINEYSTQFRNMGIDAKTATGILSQGLQAGARDADVVADTIKEFSIGAVAGADSIRAGYDRLGIDADKMFKAFGKGGKESAKAFDDTLDALRNVEDPVKRNSIAIDLFGTKAEDMGEALYALDPSKAVGTLGTVGGAAKTMGDTIRDNATTRVNQFKRKLEETFVHAIGNYVIPGITRFVNYVNSNLGPAVRSSTRQIGDMFSKAKSGQGSFAPLASGARNAMSGVKGALGGAVNVVRTQFLPWFKDQLPKIKPVVQQVARTFGAAMQTIGDIIKRVTAIAKFMWERFGGVLKSIIKGAVDAVLAIIKGLFRTVEGIFQVFSGILTGDWRKIWEGLKNIVGGLKDAIVGAAKGVFSGVTNAAKALISGMASIGKDIVYGLVNGITSLGGYVASAVKNFVTQHIPNKIKDVLGIASPSKVTKELGKWVGQGLIVGMTGTAAKVASTAKKLSESIAKAIKGSTGKTKTALRKLSDLVAKDNKRLLSFAKQRDKIMGQIKKAEEKLKDLRSSKKDYAASIRDNIIGSSGFLSNDDGSVVSAGSILQKLKDAAVKARIFAENLAKLKAKGISSALIDQIAQQGVEGGAEAAAALASSTPAQVAAINDQQKALASAATKAGSTASKAMYDSGIAAAEGLIKGLKKKKRTIEKVMLDIAKSMVGAIKKALGIKSPSRVMAQIANWTADGLTRQLERRIVDVEKIAEKLGNAIAERAWKAARDMATEVKNFQHATQVANQTGSDAAYVTRKEAIRPSVINVHVAGHVTTERDLAKVIAGNVRDEIIRIGKRNGGRNGL</sequence>
<keyword evidence="2" id="KW-0175">Coiled coil</keyword>
<feature type="domain" description="Phage tail tape measure protein" evidence="4">
    <location>
        <begin position="97"/>
        <end position="298"/>
    </location>
</feature>
<dbReference type="PANTHER" id="PTHR37813:SF1">
    <property type="entry name" value="FELS-2 PROPHAGE PROTEIN"/>
    <property type="match status" value="1"/>
</dbReference>
<dbReference type="Proteomes" id="UP000249616">
    <property type="component" value="Chromosome"/>
</dbReference>
<evidence type="ECO:0000313" key="6">
    <source>
        <dbReference type="Proteomes" id="UP000249616"/>
    </source>
</evidence>
<proteinExistence type="predicted"/>
<keyword evidence="3" id="KW-0812">Transmembrane</keyword>